<evidence type="ECO:0000313" key="3">
    <source>
        <dbReference type="Proteomes" id="UP000288943"/>
    </source>
</evidence>
<keyword evidence="4" id="KW-1185">Reference proteome</keyword>
<gene>
    <name evidence="1" type="ORF">M5X16_21385</name>
    <name evidence="2" type="ORF">PC41400_15855</name>
</gene>
<evidence type="ECO:0000313" key="2">
    <source>
        <dbReference type="EMBL" id="QAV21717.1"/>
    </source>
</evidence>
<dbReference type="RefSeq" id="WP_084706495.1">
    <property type="nucleotide sequence ID" value="NZ_CP026520.1"/>
</dbReference>
<organism evidence="2 3">
    <name type="scientific">Paenibacillus chitinolyticus</name>
    <dbReference type="NCBI Taxonomy" id="79263"/>
    <lineage>
        <taxon>Bacteria</taxon>
        <taxon>Bacillati</taxon>
        <taxon>Bacillota</taxon>
        <taxon>Bacilli</taxon>
        <taxon>Bacillales</taxon>
        <taxon>Paenibacillaceae</taxon>
        <taxon>Paenibacillus</taxon>
    </lineage>
</organism>
<dbReference type="KEGG" id="pchi:PC41400_15855"/>
<dbReference type="InterPro" id="IPR036188">
    <property type="entry name" value="FAD/NAD-bd_sf"/>
</dbReference>
<dbReference type="Proteomes" id="UP000288943">
    <property type="component" value="Chromosome"/>
</dbReference>
<dbReference type="PANTHER" id="PTHR43422">
    <property type="entry name" value="THIAMINE THIAZOLE SYNTHASE"/>
    <property type="match status" value="1"/>
</dbReference>
<dbReference type="EMBL" id="CP026520">
    <property type="protein sequence ID" value="QAV21717.1"/>
    <property type="molecule type" value="Genomic_DNA"/>
</dbReference>
<dbReference type="EMBL" id="JAMDMJ010000029">
    <property type="protein sequence ID" value="MCY9598305.1"/>
    <property type="molecule type" value="Genomic_DNA"/>
</dbReference>
<evidence type="ECO:0000313" key="4">
    <source>
        <dbReference type="Proteomes" id="UP001527202"/>
    </source>
</evidence>
<sequence length="496" mass="55096">MMNTYDIGNREKRRALVMGGSIGGLLTARVLADFYEEVLVIDKDEFPGEPADRSGTPQGYHPHRFTPRGKTIVERFFPGYEEDLFKLGALSSLNKTVTNMNEYGTISGPYQRNDLKFSRALLEWVIRERVKRIPQVSFLPGHEAVQLMSTPDCKKVTGAVIRGRSSGGEETPCEADLVVDTGGRLSKLTKWLEFMGLEAPASDYLNVELGYSTRRYRVPAAKEHLVKEWDVINIAGQPAAGTFTGVLSFIENNVAEMLLYRPGGQYPPTKEDEYEKAAANLPDPVIGEILGELEPAAPPRGFRVPQLYRRHFEQMTDWPAGLLVLGDAYCIYDPIFGQGMTVAAIEAETLEACLRKQSLAPVPSPAFERSVLRGLQDVIEPAWWLNCAADLRWEGVTYSGAAPLKGIEFGRKYMSLVLKYATAEKNMKFFGLYWAVNTLTLPPGQLFHPDIVREVLSSSEEGRRLLDELLAEGSGSLDAVLVEIVPAFSETAYETV</sequence>
<evidence type="ECO:0000313" key="1">
    <source>
        <dbReference type="EMBL" id="MCY9598305.1"/>
    </source>
</evidence>
<proteinExistence type="predicted"/>
<dbReference type="OrthoDB" id="9790035at2"/>
<name>A0A410X529_9BACL</name>
<dbReference type="Proteomes" id="UP001527202">
    <property type="component" value="Unassembled WGS sequence"/>
</dbReference>
<protein>
    <submittedName>
        <fullName evidence="2">FAD dependent oxidoreductase</fullName>
    </submittedName>
</protein>
<dbReference type="Gene3D" id="3.50.50.60">
    <property type="entry name" value="FAD/NAD(P)-binding domain"/>
    <property type="match status" value="1"/>
</dbReference>
<dbReference type="GeneID" id="95376285"/>
<dbReference type="AlphaFoldDB" id="A0A410X529"/>
<dbReference type="SUPFAM" id="SSF51905">
    <property type="entry name" value="FAD/NAD(P)-binding domain"/>
    <property type="match status" value="1"/>
</dbReference>
<accession>A0A410X529</accession>
<dbReference type="PANTHER" id="PTHR43422:SF3">
    <property type="entry name" value="THIAMINE THIAZOLE SYNTHASE"/>
    <property type="match status" value="1"/>
</dbReference>
<reference evidence="2 3" key="1">
    <citation type="submission" date="2018-01" db="EMBL/GenBank/DDBJ databases">
        <title>The whole genome sequencing and assembly of Paenibacillus chitinolyticus KCCM 41400 strain.</title>
        <authorList>
            <person name="Kim J.-Y."/>
            <person name="Park M.-K."/>
            <person name="Lee Y.-J."/>
            <person name="Yi H."/>
            <person name="Bahn Y.-S."/>
            <person name="Kim J.F."/>
            <person name="Lee D.-W."/>
        </authorList>
    </citation>
    <scope>NUCLEOTIDE SEQUENCE [LARGE SCALE GENOMIC DNA]</scope>
    <source>
        <strain evidence="2 3">KCCM 41400</strain>
    </source>
</reference>
<reference evidence="1 4" key="2">
    <citation type="submission" date="2022-05" db="EMBL/GenBank/DDBJ databases">
        <title>Genome Sequencing of Bee-Associated Microbes.</title>
        <authorList>
            <person name="Dunlap C."/>
        </authorList>
    </citation>
    <scope>NUCLEOTIDE SEQUENCE [LARGE SCALE GENOMIC DNA]</scope>
    <source>
        <strain evidence="1 4">NRRL B-23120</strain>
    </source>
</reference>